<evidence type="ECO:0000313" key="9">
    <source>
        <dbReference type="EMBL" id="RED54664.1"/>
    </source>
</evidence>
<evidence type="ECO:0000256" key="7">
    <source>
        <dbReference type="RuleBase" id="RU363032"/>
    </source>
</evidence>
<evidence type="ECO:0000256" key="1">
    <source>
        <dbReference type="ARBA" id="ARBA00004651"/>
    </source>
</evidence>
<dbReference type="SUPFAM" id="SSF161098">
    <property type="entry name" value="MetI-like"/>
    <property type="match status" value="1"/>
</dbReference>
<evidence type="ECO:0000259" key="8">
    <source>
        <dbReference type="PROSITE" id="PS50928"/>
    </source>
</evidence>
<keyword evidence="4 7" id="KW-0812">Transmembrane</keyword>
<dbReference type="RefSeq" id="WP_116065416.1">
    <property type="nucleotide sequence ID" value="NZ_QRDZ01000047.1"/>
</dbReference>
<dbReference type="GO" id="GO:0055085">
    <property type="term" value="P:transmembrane transport"/>
    <property type="evidence" value="ECO:0007669"/>
    <property type="project" value="InterPro"/>
</dbReference>
<dbReference type="GO" id="GO:0005886">
    <property type="term" value="C:plasma membrane"/>
    <property type="evidence" value="ECO:0007669"/>
    <property type="project" value="UniProtKB-SubCell"/>
</dbReference>
<dbReference type="InterPro" id="IPR035906">
    <property type="entry name" value="MetI-like_sf"/>
</dbReference>
<sequence>MKGLSRRFPAGQLGLYLVLWILLLLTVYPFISMIFKSFKNFNQDTHNPWGITLPFHFENYTLAWETVRPFMLNTVIVTAAATLGIVILSSISGFVLARFKFPLRETIFYIIISLMMIPGILSLIPLFILIRDLRLIDSSWGLIGPYIAGGVPFGIFLMRGFMEKLPGELFEAAYIDGASLFQSFMRIAVPLSRPIITTLVILNILNTWNDIILPSIVLTDDAKKTVAVGLLTFTSQYNEQVGPLFAGYIITSLPLLLFFIVASRQFITGMTSGAVKL</sequence>
<feature type="transmembrane region" description="Helical" evidence="7">
    <location>
        <begin position="70"/>
        <end position="95"/>
    </location>
</feature>
<comment type="subcellular location">
    <subcellularLocation>
        <location evidence="1 7">Cell membrane</location>
        <topology evidence="1 7">Multi-pass membrane protein</topology>
    </subcellularLocation>
</comment>
<evidence type="ECO:0000256" key="4">
    <source>
        <dbReference type="ARBA" id="ARBA00022692"/>
    </source>
</evidence>
<dbReference type="EMBL" id="QRDZ01000047">
    <property type="protein sequence ID" value="RED54664.1"/>
    <property type="molecule type" value="Genomic_DNA"/>
</dbReference>
<keyword evidence="9" id="KW-0762">Sugar transport</keyword>
<keyword evidence="10" id="KW-1185">Reference proteome</keyword>
<evidence type="ECO:0000256" key="6">
    <source>
        <dbReference type="ARBA" id="ARBA00023136"/>
    </source>
</evidence>
<keyword evidence="5 7" id="KW-1133">Transmembrane helix</keyword>
<dbReference type="InterPro" id="IPR000515">
    <property type="entry name" value="MetI-like"/>
</dbReference>
<feature type="transmembrane region" description="Helical" evidence="7">
    <location>
        <begin position="12"/>
        <end position="31"/>
    </location>
</feature>
<feature type="domain" description="ABC transmembrane type-1" evidence="8">
    <location>
        <begin position="71"/>
        <end position="262"/>
    </location>
</feature>
<dbReference type="OrthoDB" id="9794684at2"/>
<feature type="transmembrane region" description="Helical" evidence="7">
    <location>
        <begin position="241"/>
        <end position="262"/>
    </location>
</feature>
<accession>A0A3D9HYT5</accession>
<feature type="transmembrane region" description="Helical" evidence="7">
    <location>
        <begin position="183"/>
        <end position="205"/>
    </location>
</feature>
<organism evidence="9 10">
    <name type="scientific">Cohnella phaseoli</name>
    <dbReference type="NCBI Taxonomy" id="456490"/>
    <lineage>
        <taxon>Bacteria</taxon>
        <taxon>Bacillati</taxon>
        <taxon>Bacillota</taxon>
        <taxon>Bacilli</taxon>
        <taxon>Bacillales</taxon>
        <taxon>Paenibacillaceae</taxon>
        <taxon>Cohnella</taxon>
    </lineage>
</organism>
<dbReference type="PANTHER" id="PTHR43744">
    <property type="entry name" value="ABC TRANSPORTER PERMEASE PROTEIN MG189-RELATED-RELATED"/>
    <property type="match status" value="1"/>
</dbReference>
<feature type="transmembrane region" description="Helical" evidence="7">
    <location>
        <begin position="107"/>
        <end position="130"/>
    </location>
</feature>
<reference evidence="9 10" key="1">
    <citation type="submission" date="2018-07" db="EMBL/GenBank/DDBJ databases">
        <title>Genomic Encyclopedia of Type Strains, Phase III (KMG-III): the genomes of soil and plant-associated and newly described type strains.</title>
        <authorList>
            <person name="Whitman W."/>
        </authorList>
    </citation>
    <scope>NUCLEOTIDE SEQUENCE [LARGE SCALE GENOMIC DNA]</scope>
    <source>
        <strain evidence="9 10">CECT 7287</strain>
    </source>
</reference>
<dbReference type="PROSITE" id="PS50928">
    <property type="entry name" value="ABC_TM1"/>
    <property type="match status" value="1"/>
</dbReference>
<evidence type="ECO:0000313" key="10">
    <source>
        <dbReference type="Proteomes" id="UP000256977"/>
    </source>
</evidence>
<dbReference type="Pfam" id="PF00528">
    <property type="entry name" value="BPD_transp_1"/>
    <property type="match status" value="1"/>
</dbReference>
<name>A0A3D9HYT5_9BACL</name>
<dbReference type="CDD" id="cd06261">
    <property type="entry name" value="TM_PBP2"/>
    <property type="match status" value="1"/>
</dbReference>
<keyword evidence="3" id="KW-1003">Cell membrane</keyword>
<keyword evidence="6 7" id="KW-0472">Membrane</keyword>
<feature type="transmembrane region" description="Helical" evidence="7">
    <location>
        <begin position="142"/>
        <end position="162"/>
    </location>
</feature>
<comment type="similarity">
    <text evidence="7">Belongs to the binding-protein-dependent transport system permease family.</text>
</comment>
<evidence type="ECO:0000256" key="5">
    <source>
        <dbReference type="ARBA" id="ARBA00022989"/>
    </source>
</evidence>
<gene>
    <name evidence="9" type="ORF">DFP98_14726</name>
</gene>
<evidence type="ECO:0000256" key="2">
    <source>
        <dbReference type="ARBA" id="ARBA00022448"/>
    </source>
</evidence>
<dbReference type="Gene3D" id="1.10.3720.10">
    <property type="entry name" value="MetI-like"/>
    <property type="match status" value="1"/>
</dbReference>
<dbReference type="AlphaFoldDB" id="A0A3D9HYT5"/>
<dbReference type="PANTHER" id="PTHR43744:SF8">
    <property type="entry name" value="SN-GLYCEROL-3-PHOSPHATE TRANSPORT SYSTEM PERMEASE PROTEIN UGPE"/>
    <property type="match status" value="1"/>
</dbReference>
<comment type="caution">
    <text evidence="9">The sequence shown here is derived from an EMBL/GenBank/DDBJ whole genome shotgun (WGS) entry which is preliminary data.</text>
</comment>
<dbReference type="Proteomes" id="UP000256977">
    <property type="component" value="Unassembled WGS sequence"/>
</dbReference>
<evidence type="ECO:0000256" key="3">
    <source>
        <dbReference type="ARBA" id="ARBA00022475"/>
    </source>
</evidence>
<keyword evidence="2 7" id="KW-0813">Transport</keyword>
<proteinExistence type="inferred from homology"/>
<protein>
    <submittedName>
        <fullName evidence="9">Multiple sugar transport system permease protein/raffinose/stachyose/melibiose transport system permease protein</fullName>
    </submittedName>
</protein>